<feature type="transmembrane region" description="Helical" evidence="1">
    <location>
        <begin position="84"/>
        <end position="103"/>
    </location>
</feature>
<dbReference type="OrthoDB" id="3534574at2"/>
<dbReference type="Pfam" id="PF08044">
    <property type="entry name" value="DUF1707"/>
    <property type="match status" value="1"/>
</dbReference>
<evidence type="ECO:0000313" key="3">
    <source>
        <dbReference type="EMBL" id="SFQ21737.1"/>
    </source>
</evidence>
<keyword evidence="1" id="KW-1133">Transmembrane helix</keyword>
<feature type="domain" description="DUF1707" evidence="2">
    <location>
        <begin position="8"/>
        <end position="60"/>
    </location>
</feature>
<dbReference type="AlphaFoldDB" id="A0A1I5WQ80"/>
<reference evidence="4" key="1">
    <citation type="submission" date="2016-10" db="EMBL/GenBank/DDBJ databases">
        <authorList>
            <person name="Varghese N."/>
            <person name="Submissions S."/>
        </authorList>
    </citation>
    <scope>NUCLEOTIDE SEQUENCE [LARGE SCALE GENOMIC DNA]</scope>
    <source>
        <strain evidence="4">CGMCC 4.5579</strain>
    </source>
</reference>
<dbReference type="InterPro" id="IPR012551">
    <property type="entry name" value="DUF1707_SHOCT-like"/>
</dbReference>
<keyword evidence="4" id="KW-1185">Reference proteome</keyword>
<gene>
    <name evidence="3" type="ORF">SAMN05421810_105213</name>
</gene>
<name>A0A1I5WQ80_9PSEU</name>
<evidence type="ECO:0000256" key="1">
    <source>
        <dbReference type="SAM" id="Phobius"/>
    </source>
</evidence>
<dbReference type="RefSeq" id="WP_092531072.1">
    <property type="nucleotide sequence ID" value="NZ_FOWW01000005.1"/>
</dbReference>
<evidence type="ECO:0000313" key="4">
    <source>
        <dbReference type="Proteomes" id="UP000198727"/>
    </source>
</evidence>
<proteinExistence type="predicted"/>
<dbReference type="EMBL" id="FOWW01000005">
    <property type="protein sequence ID" value="SFQ21737.1"/>
    <property type="molecule type" value="Genomic_DNA"/>
</dbReference>
<accession>A0A1I5WQ80</accession>
<keyword evidence="1" id="KW-0472">Membrane</keyword>
<dbReference type="Proteomes" id="UP000198727">
    <property type="component" value="Unassembled WGS sequence"/>
</dbReference>
<dbReference type="STRING" id="587909.SAMN05421810_105213"/>
<protein>
    <recommendedName>
        <fullName evidence="2">DUF1707 domain-containing protein</fullName>
    </recommendedName>
</protein>
<evidence type="ECO:0000259" key="2">
    <source>
        <dbReference type="Pfam" id="PF08044"/>
    </source>
</evidence>
<keyword evidence="1" id="KW-0812">Transmembrane</keyword>
<sequence>MRADQPNLRLSDAERQEALDALSEHVRSGRLDLVEFEDRSGRVATARRRHELVGVFVDLPEPRPAFLVEHPVVARPAREAGGRVPSGVALVAGAAGVMVLSLLLRNPLLVMFALVGLAVAVLWLFGGRRR</sequence>
<feature type="transmembrane region" description="Helical" evidence="1">
    <location>
        <begin position="109"/>
        <end position="126"/>
    </location>
</feature>
<organism evidence="3 4">
    <name type="scientific">Amycolatopsis arida</name>
    <dbReference type="NCBI Taxonomy" id="587909"/>
    <lineage>
        <taxon>Bacteria</taxon>
        <taxon>Bacillati</taxon>
        <taxon>Actinomycetota</taxon>
        <taxon>Actinomycetes</taxon>
        <taxon>Pseudonocardiales</taxon>
        <taxon>Pseudonocardiaceae</taxon>
        <taxon>Amycolatopsis</taxon>
    </lineage>
</organism>